<gene>
    <name evidence="8" type="ORF">AX660_02070</name>
</gene>
<dbReference type="GO" id="GO:0006355">
    <property type="term" value="P:regulation of DNA-templated transcription"/>
    <property type="evidence" value="ECO:0007669"/>
    <property type="project" value="InterPro"/>
</dbReference>
<dbReference type="InterPro" id="IPR000014">
    <property type="entry name" value="PAS"/>
</dbReference>
<dbReference type="InterPro" id="IPR011006">
    <property type="entry name" value="CheY-like_superfamily"/>
</dbReference>
<feature type="modified residue" description="4-aspartylphosphate" evidence="2">
    <location>
        <position position="60"/>
    </location>
</feature>
<dbReference type="InterPro" id="IPR029787">
    <property type="entry name" value="Nucleotide_cyclase"/>
</dbReference>
<dbReference type="SMART" id="SM00448">
    <property type="entry name" value="REC"/>
    <property type="match status" value="1"/>
</dbReference>
<dbReference type="InterPro" id="IPR013767">
    <property type="entry name" value="PAS_fold"/>
</dbReference>
<dbReference type="CDD" id="cd01949">
    <property type="entry name" value="GGDEF"/>
    <property type="match status" value="1"/>
</dbReference>
<feature type="domain" description="PAC" evidence="5">
    <location>
        <begin position="338"/>
        <end position="390"/>
    </location>
</feature>
<accession>A0A148KL51</accession>
<dbReference type="InterPro" id="IPR000700">
    <property type="entry name" value="PAS-assoc_C"/>
</dbReference>
<dbReference type="PANTHER" id="PTHR44757:SF4">
    <property type="entry name" value="DIGUANYLATE CYCLASE DGCE-RELATED"/>
    <property type="match status" value="1"/>
</dbReference>
<dbReference type="CDD" id="cd00130">
    <property type="entry name" value="PAS"/>
    <property type="match status" value="1"/>
</dbReference>
<dbReference type="SMART" id="SM00052">
    <property type="entry name" value="EAL"/>
    <property type="match status" value="1"/>
</dbReference>
<dbReference type="FunFam" id="3.30.70.270:FF:000001">
    <property type="entry name" value="Diguanylate cyclase domain protein"/>
    <property type="match status" value="1"/>
</dbReference>
<dbReference type="InterPro" id="IPR043128">
    <property type="entry name" value="Rev_trsase/Diguanyl_cyclase"/>
</dbReference>
<keyword evidence="9" id="KW-1185">Reference proteome</keyword>
<comment type="cofactor">
    <cofactor evidence="1">
        <name>Mg(2+)</name>
        <dbReference type="ChEBI" id="CHEBI:18420"/>
    </cofactor>
</comment>
<dbReference type="InterPro" id="IPR052155">
    <property type="entry name" value="Biofilm_reg_signaling"/>
</dbReference>
<dbReference type="PROSITE" id="PS50887">
    <property type="entry name" value="GGDEF"/>
    <property type="match status" value="1"/>
</dbReference>
<dbReference type="OrthoDB" id="9816034at2"/>
<evidence type="ECO:0000256" key="1">
    <source>
        <dbReference type="ARBA" id="ARBA00001946"/>
    </source>
</evidence>
<dbReference type="Pfam" id="PF00072">
    <property type="entry name" value="Response_reg"/>
    <property type="match status" value="1"/>
</dbReference>
<dbReference type="EMBL" id="LSNE01000017">
    <property type="protein sequence ID" value="KXI27034.1"/>
    <property type="molecule type" value="Genomic_DNA"/>
</dbReference>
<evidence type="ECO:0000313" key="8">
    <source>
        <dbReference type="EMBL" id="KXI27034.1"/>
    </source>
</evidence>
<proteinExistence type="predicted"/>
<feature type="domain" description="GGDEF" evidence="7">
    <location>
        <begin position="422"/>
        <end position="555"/>
    </location>
</feature>
<dbReference type="Pfam" id="PF00563">
    <property type="entry name" value="EAL"/>
    <property type="match status" value="1"/>
</dbReference>
<dbReference type="SUPFAM" id="SSF52172">
    <property type="entry name" value="CheY-like"/>
    <property type="match status" value="1"/>
</dbReference>
<organism evidence="8 9">
    <name type="scientific">Paraglaciecola hydrolytica</name>
    <dbReference type="NCBI Taxonomy" id="1799789"/>
    <lineage>
        <taxon>Bacteria</taxon>
        <taxon>Pseudomonadati</taxon>
        <taxon>Pseudomonadota</taxon>
        <taxon>Gammaproteobacteria</taxon>
        <taxon>Alteromonadales</taxon>
        <taxon>Alteromonadaceae</taxon>
        <taxon>Paraglaciecola</taxon>
    </lineage>
</organism>
<dbReference type="InterPro" id="IPR035965">
    <property type="entry name" value="PAS-like_dom_sf"/>
</dbReference>
<dbReference type="GO" id="GO:0000160">
    <property type="term" value="P:phosphorelay signal transduction system"/>
    <property type="evidence" value="ECO:0007669"/>
    <property type="project" value="InterPro"/>
</dbReference>
<dbReference type="Gene3D" id="3.30.70.270">
    <property type="match status" value="1"/>
</dbReference>
<evidence type="ECO:0000259" key="3">
    <source>
        <dbReference type="PROSITE" id="PS50110"/>
    </source>
</evidence>
<dbReference type="InterPro" id="IPR001633">
    <property type="entry name" value="EAL_dom"/>
</dbReference>
<feature type="domain" description="EAL" evidence="6">
    <location>
        <begin position="564"/>
        <end position="815"/>
    </location>
</feature>
<dbReference type="SUPFAM" id="SSF55785">
    <property type="entry name" value="PYP-like sensor domain (PAS domain)"/>
    <property type="match status" value="2"/>
</dbReference>
<dbReference type="CDD" id="cd01948">
    <property type="entry name" value="EAL"/>
    <property type="match status" value="1"/>
</dbReference>
<evidence type="ECO:0000256" key="2">
    <source>
        <dbReference type="PROSITE-ProRule" id="PRU00169"/>
    </source>
</evidence>
<dbReference type="Proteomes" id="UP000070299">
    <property type="component" value="Unassembled WGS sequence"/>
</dbReference>
<evidence type="ECO:0000259" key="5">
    <source>
        <dbReference type="PROSITE" id="PS50113"/>
    </source>
</evidence>
<dbReference type="Gene3D" id="3.40.50.2300">
    <property type="match status" value="1"/>
</dbReference>
<dbReference type="PROSITE" id="PS50883">
    <property type="entry name" value="EAL"/>
    <property type="match status" value="1"/>
</dbReference>
<dbReference type="PROSITE" id="PS50112">
    <property type="entry name" value="PAS"/>
    <property type="match status" value="1"/>
</dbReference>
<dbReference type="STRING" id="1799789.AX660_02070"/>
<dbReference type="SMART" id="SM00091">
    <property type="entry name" value="PAS"/>
    <property type="match status" value="2"/>
</dbReference>
<dbReference type="InterPro" id="IPR000160">
    <property type="entry name" value="GGDEF_dom"/>
</dbReference>
<dbReference type="PANTHER" id="PTHR44757">
    <property type="entry name" value="DIGUANYLATE CYCLASE DGCP"/>
    <property type="match status" value="1"/>
</dbReference>
<feature type="domain" description="Response regulatory" evidence="3">
    <location>
        <begin position="12"/>
        <end position="127"/>
    </location>
</feature>
<evidence type="ECO:0000259" key="4">
    <source>
        <dbReference type="PROSITE" id="PS50112"/>
    </source>
</evidence>
<dbReference type="Gene3D" id="3.20.20.450">
    <property type="entry name" value="EAL domain"/>
    <property type="match status" value="1"/>
</dbReference>
<dbReference type="PROSITE" id="PS50110">
    <property type="entry name" value="RESPONSE_REGULATORY"/>
    <property type="match status" value="1"/>
</dbReference>
<name>A0A148KL51_9ALTE</name>
<sequence length="815" mass="91919">MFLTENNVVKSKILIVDDTLQNIFYLRSIIGELGQIFFAESGQDALAFIPKISPDLILLDIEMPEMDGWQVCKQLKQDRQFSDIPIIFITGHNQPEFEQKALEIGGVDFITKPFSPSVCKLRVDNQLKLRLQNRLIARGREQLQTLVKQVPVLITYWDESWNNIFTNDYLGAWFKQHETNDTRTNIVDIFPEPLSQAIQANVENNTTEQQFVVQTNENASTQFYQVFKSALMKNNDNTGYLVTLVNISEAKQAKQALYAEKERLRVTLNSIGDAVVATDTAGCVTFMNPIAERMTGWRFRDAQHQKIEKIMPLQDTDSKQSHKNPIYLALSEQRTVAMALNCQLVSINSKTYDVEDSAAPIRNENGELIGAIIVFHDVSETMAMSIKMSHLANHDQLTNLPNRILLQDRLNVACSSAKAKNEKACVLLLDIDHFKYLNDTLGHQYGDELICLMAKRLNALVPISCTLSRLGGDEFVILISEKVSADSIALLASRLLDSMHEQFELAGQMYNVSVSLGISIYPDDANDSEQLMRHADVAMYRAKQEGRNRYCFFAIELEQELMKRQQLESRLRHALKKHELVVLYQPKFKLSTQEIVGAEALVRLLDEKGQFISPADFIPLAEESGLIVELGKQVMLKACEHMKFLSAKGFDLPISVNVAAAQFSSAELEQDIKDALAFNMIPAKLLELEITETALMVDAQATQHKLEQLKLLGIDISIDDFGTGYSSLSYLKKFKVDIMKIDMSFVRDMLNNKHDFEIVKTIISLGHSMGLKLVAEGVETLEQQNALSTLGCEIGQGYLFSKPISAEQLLRLLEK</sequence>
<keyword evidence="2" id="KW-0597">Phosphoprotein</keyword>
<dbReference type="NCBIfam" id="TIGR00229">
    <property type="entry name" value="sensory_box"/>
    <property type="match status" value="1"/>
</dbReference>
<dbReference type="SUPFAM" id="SSF141868">
    <property type="entry name" value="EAL domain-like"/>
    <property type="match status" value="1"/>
</dbReference>
<feature type="domain" description="PAS" evidence="4">
    <location>
        <begin position="260"/>
        <end position="333"/>
    </location>
</feature>
<dbReference type="RefSeq" id="WP_068381753.1">
    <property type="nucleotide sequence ID" value="NZ_LSNE01000017.1"/>
</dbReference>
<dbReference type="Gene3D" id="3.30.450.20">
    <property type="entry name" value="PAS domain"/>
    <property type="match status" value="2"/>
</dbReference>
<evidence type="ECO:0000313" key="9">
    <source>
        <dbReference type="Proteomes" id="UP000070299"/>
    </source>
</evidence>
<reference evidence="9" key="1">
    <citation type="submission" date="2016-02" db="EMBL/GenBank/DDBJ databases">
        <authorList>
            <person name="Schultz-Johansen M."/>
            <person name="Glaring M.A."/>
            <person name="Bech P.K."/>
            <person name="Stougaard P."/>
        </authorList>
    </citation>
    <scope>NUCLEOTIDE SEQUENCE [LARGE SCALE GENOMIC DNA]</scope>
    <source>
        <strain evidence="9">S66</strain>
    </source>
</reference>
<comment type="caution">
    <text evidence="8">The sequence shown here is derived from an EMBL/GenBank/DDBJ whole genome shotgun (WGS) entry which is preliminary data.</text>
</comment>
<dbReference type="GO" id="GO:0003824">
    <property type="term" value="F:catalytic activity"/>
    <property type="evidence" value="ECO:0007669"/>
    <property type="project" value="UniProtKB-ARBA"/>
</dbReference>
<dbReference type="InterPro" id="IPR001789">
    <property type="entry name" value="Sig_transdc_resp-reg_receiver"/>
</dbReference>
<dbReference type="InterPro" id="IPR035919">
    <property type="entry name" value="EAL_sf"/>
</dbReference>
<dbReference type="NCBIfam" id="TIGR00254">
    <property type="entry name" value="GGDEF"/>
    <property type="match status" value="1"/>
</dbReference>
<evidence type="ECO:0000259" key="6">
    <source>
        <dbReference type="PROSITE" id="PS50883"/>
    </source>
</evidence>
<dbReference type="AlphaFoldDB" id="A0A148KL51"/>
<evidence type="ECO:0000259" key="7">
    <source>
        <dbReference type="PROSITE" id="PS50887"/>
    </source>
</evidence>
<dbReference type="PROSITE" id="PS50113">
    <property type="entry name" value="PAC"/>
    <property type="match status" value="1"/>
</dbReference>
<dbReference type="SUPFAM" id="SSF55073">
    <property type="entry name" value="Nucleotide cyclase"/>
    <property type="match status" value="1"/>
</dbReference>
<dbReference type="Pfam" id="PF00989">
    <property type="entry name" value="PAS"/>
    <property type="match status" value="1"/>
</dbReference>
<dbReference type="SMART" id="SM00267">
    <property type="entry name" value="GGDEF"/>
    <property type="match status" value="1"/>
</dbReference>
<protein>
    <submittedName>
        <fullName evidence="8">Diguanylate cyclase</fullName>
    </submittedName>
</protein>
<dbReference type="Pfam" id="PF00990">
    <property type="entry name" value="GGDEF"/>
    <property type="match status" value="1"/>
</dbReference>